<protein>
    <submittedName>
        <fullName evidence="2">Uncharacterized protein</fullName>
    </submittedName>
</protein>
<feature type="compositionally biased region" description="Low complexity" evidence="1">
    <location>
        <begin position="105"/>
        <end position="118"/>
    </location>
</feature>
<organism evidence="2 3">
    <name type="scientific">Ilex paraguariensis</name>
    <name type="common">yerba mate</name>
    <dbReference type="NCBI Taxonomy" id="185542"/>
    <lineage>
        <taxon>Eukaryota</taxon>
        <taxon>Viridiplantae</taxon>
        <taxon>Streptophyta</taxon>
        <taxon>Embryophyta</taxon>
        <taxon>Tracheophyta</taxon>
        <taxon>Spermatophyta</taxon>
        <taxon>Magnoliopsida</taxon>
        <taxon>eudicotyledons</taxon>
        <taxon>Gunneridae</taxon>
        <taxon>Pentapetalae</taxon>
        <taxon>asterids</taxon>
        <taxon>campanulids</taxon>
        <taxon>Aquifoliales</taxon>
        <taxon>Aquifoliaceae</taxon>
        <taxon>Ilex</taxon>
    </lineage>
</organism>
<accession>A0ABC8RME7</accession>
<evidence type="ECO:0000313" key="3">
    <source>
        <dbReference type="Proteomes" id="UP001642360"/>
    </source>
</evidence>
<gene>
    <name evidence="2" type="ORF">ILEXP_LOCUS13155</name>
</gene>
<reference evidence="2 3" key="1">
    <citation type="submission" date="2024-02" db="EMBL/GenBank/DDBJ databases">
        <authorList>
            <person name="Vignale AGUSTIN F."/>
            <person name="Sosa J E."/>
            <person name="Modenutti C."/>
        </authorList>
    </citation>
    <scope>NUCLEOTIDE SEQUENCE [LARGE SCALE GENOMIC DNA]</scope>
</reference>
<keyword evidence="3" id="KW-1185">Reference proteome</keyword>
<dbReference type="AlphaFoldDB" id="A0ABC8RME7"/>
<comment type="caution">
    <text evidence="2">The sequence shown here is derived from an EMBL/GenBank/DDBJ whole genome shotgun (WGS) entry which is preliminary data.</text>
</comment>
<feature type="non-terminal residue" evidence="2">
    <location>
        <position position="1"/>
    </location>
</feature>
<feature type="region of interest" description="Disordered" evidence="1">
    <location>
        <begin position="94"/>
        <end position="144"/>
    </location>
</feature>
<proteinExistence type="predicted"/>
<evidence type="ECO:0000256" key="1">
    <source>
        <dbReference type="SAM" id="MobiDB-lite"/>
    </source>
</evidence>
<name>A0ABC8RME7_9AQUA</name>
<dbReference type="Proteomes" id="UP001642360">
    <property type="component" value="Unassembled WGS sequence"/>
</dbReference>
<dbReference type="EMBL" id="CAUOFW020001480">
    <property type="protein sequence ID" value="CAK9145346.1"/>
    <property type="molecule type" value="Genomic_DNA"/>
</dbReference>
<sequence>VHAEAKGYSFMQIHLSKQLSDFTDDEHVFARPQAIEDRKMMSAVGWWNLYGVTSPKPEDYEKSLKNWDKFAYEDDLDNGLETIYMREHATLYSNEIDSSGPPPSNASATSNAPSSFSTRGISIISQPRHREEIARGKRSRNQFF</sequence>
<evidence type="ECO:0000313" key="2">
    <source>
        <dbReference type="EMBL" id="CAK9145346.1"/>
    </source>
</evidence>